<organism evidence="1 2">
    <name type="scientific">Ridgeia piscesae</name>
    <name type="common">Tubeworm</name>
    <dbReference type="NCBI Taxonomy" id="27915"/>
    <lineage>
        <taxon>Eukaryota</taxon>
        <taxon>Metazoa</taxon>
        <taxon>Spiralia</taxon>
        <taxon>Lophotrochozoa</taxon>
        <taxon>Annelida</taxon>
        <taxon>Polychaeta</taxon>
        <taxon>Sedentaria</taxon>
        <taxon>Canalipalpata</taxon>
        <taxon>Sabellida</taxon>
        <taxon>Siboglinidae</taxon>
        <taxon>Ridgeia</taxon>
    </lineage>
</organism>
<keyword evidence="2" id="KW-1185">Reference proteome</keyword>
<name>A0AAD9NQH7_RIDPI</name>
<evidence type="ECO:0000313" key="2">
    <source>
        <dbReference type="Proteomes" id="UP001209878"/>
    </source>
</evidence>
<dbReference type="Pfam" id="PF07173">
    <property type="entry name" value="GRDP-like"/>
    <property type="match status" value="1"/>
</dbReference>
<dbReference type="AlphaFoldDB" id="A0AAD9NQH7"/>
<evidence type="ECO:0000313" key="1">
    <source>
        <dbReference type="EMBL" id="KAK2175734.1"/>
    </source>
</evidence>
<protein>
    <submittedName>
        <fullName evidence="1">Uncharacterized protein</fullName>
    </submittedName>
</protein>
<dbReference type="EMBL" id="JAODUO010000710">
    <property type="protein sequence ID" value="KAK2175734.1"/>
    <property type="molecule type" value="Genomic_DNA"/>
</dbReference>
<sequence>MWAEMAASGGGTAANSLWENVSLSVDLLNSSLAYRIFLQRCANCRYFDDELVLRRAVYRYENYWLPLLSMWCNVDLEPPADVHWVWHGHMVMSDHYAEYCRATYGRVLRHKIRLSQAEEEAAATRTRLLWRNEYPDERYDVDWNASIRKRPPPANASKLSPLTAVVRKERLFSHQVSLPHYSDVTFLRRALARYKQYLLLRMLKPEVTVPLPCDVQLMRRIHALHPLEYLYDVEHFLRRRHDTGARDLFPDPDEFVFVAADLSNSDAWRKVFGEPLAVPGTGCRGTPVRQYMAPLFADFIDRETAQSCEITIDNVKVTEIRSRDKNVVIEARRVGDNSFAFQPILRVKGKIGGTVSSLDSGGLGSVVFDSKRHRGIEFQISYGKQRRFACVSGERHTASVFFNPRQALMTPSGSFRTQTTLVELGKVSCADPCLSFTCRVQTAQCDPHIFTLDRDQYVDGPLPSDLPPAFVQSWLPWPLSTRDDTEFSLARHSLKHRGGKIGFGCQMVKLEDAEMMAIFIYQNNDRLVSVAHSIGSEHLPTMDQVSDLCPVTFDADAGDHGMLVKNHNEDWCVCVGRWESTKTGDSTGHVRLSIFRFDTCRVQTVHVRDDELQTINIDNVSIDLPIGRVTIAAGCRLLAEHVALAFAVGSIFVQCQRTAALSAVAWPGDGSVRSVRSTRSIDSCESAGSKSLPGKTLGVARLSVKRRLSEKKRSRRRKISASFTFLLACGLRIDQAVNVSAGSRPTSRRSSAIFSPPFPDIAPYDGVSGPGTDGVNPLDLGRHLRTMNGGRQLQDVFANGDDDCQFIDVRL</sequence>
<gene>
    <name evidence="1" type="ORF">NP493_711g01048</name>
</gene>
<dbReference type="PANTHER" id="PTHR34365">
    <property type="entry name" value="ENOLASE (DUF1399)"/>
    <property type="match status" value="1"/>
</dbReference>
<reference evidence="1" key="1">
    <citation type="journal article" date="2023" name="Mol. Biol. Evol.">
        <title>Third-Generation Sequencing Reveals the Adaptive Role of the Epigenome in Three Deep-Sea Polychaetes.</title>
        <authorList>
            <person name="Perez M."/>
            <person name="Aroh O."/>
            <person name="Sun Y."/>
            <person name="Lan Y."/>
            <person name="Juniper S.K."/>
            <person name="Young C.R."/>
            <person name="Angers B."/>
            <person name="Qian P.Y."/>
        </authorList>
    </citation>
    <scope>NUCLEOTIDE SEQUENCE</scope>
    <source>
        <strain evidence="1">R07B-5</strain>
    </source>
</reference>
<proteinExistence type="predicted"/>
<dbReference type="PANTHER" id="PTHR34365:SF7">
    <property type="entry name" value="GLYCINE-RICH DOMAIN-CONTAINING PROTEIN 1"/>
    <property type="match status" value="1"/>
</dbReference>
<accession>A0AAD9NQH7</accession>
<comment type="caution">
    <text evidence="1">The sequence shown here is derived from an EMBL/GenBank/DDBJ whole genome shotgun (WGS) entry which is preliminary data.</text>
</comment>
<dbReference type="InterPro" id="IPR009836">
    <property type="entry name" value="GRDP-like"/>
</dbReference>
<dbReference type="Proteomes" id="UP001209878">
    <property type="component" value="Unassembled WGS sequence"/>
</dbReference>